<proteinExistence type="predicted"/>
<dbReference type="KEGG" id="scy:SCATT_05850"/>
<dbReference type="Proteomes" id="UP000007842">
    <property type="component" value="Chromosome"/>
</dbReference>
<organism evidence="1 2">
    <name type="scientific">Streptantibioticus cattleyicolor (strain ATCC 35852 / DSM 46488 / JCM 4925 / NBRC 14057 / NRRL 8057)</name>
    <name type="common">Streptomyces cattleya</name>
    <dbReference type="NCBI Taxonomy" id="1003195"/>
    <lineage>
        <taxon>Bacteria</taxon>
        <taxon>Bacillati</taxon>
        <taxon>Actinomycetota</taxon>
        <taxon>Actinomycetes</taxon>
        <taxon>Kitasatosporales</taxon>
        <taxon>Streptomycetaceae</taxon>
        <taxon>Streptantibioticus</taxon>
    </lineage>
</organism>
<protein>
    <submittedName>
        <fullName evidence="1">Uncharacterized protein</fullName>
    </submittedName>
</protein>
<keyword evidence="2" id="KW-1185">Reference proteome</keyword>
<reference evidence="2" key="1">
    <citation type="submission" date="2011-12" db="EMBL/GenBank/DDBJ databases">
        <title>Complete genome sequence of Streptomyces cattleya strain DSM 46488.</title>
        <authorList>
            <person name="Ou H.-Y."/>
            <person name="Li P."/>
            <person name="Zhao C."/>
            <person name="O'Hagan D."/>
            <person name="Deng Z."/>
        </authorList>
    </citation>
    <scope>NUCLEOTIDE SEQUENCE [LARGE SCALE GENOMIC DNA]</scope>
    <source>
        <strain evidence="2">ATCC 35852 / DSM 46488 / JCM 4925 / NBRC 14057 / NRRL 8057</strain>
    </source>
</reference>
<dbReference type="STRING" id="1003195.SCATT_05850"/>
<dbReference type="EMBL" id="CP003219">
    <property type="protein sequence ID" value="AEW92956.1"/>
    <property type="molecule type" value="Genomic_DNA"/>
</dbReference>
<accession>F8JT21</accession>
<dbReference type="KEGG" id="sct:SCAT_0579"/>
<evidence type="ECO:0000313" key="1">
    <source>
        <dbReference type="EMBL" id="AEW92956.1"/>
    </source>
</evidence>
<name>F8JT21_STREN</name>
<evidence type="ECO:0000313" key="2">
    <source>
        <dbReference type="Proteomes" id="UP000007842"/>
    </source>
</evidence>
<gene>
    <name evidence="1" type="ordered locus">SCATT_05850</name>
</gene>
<dbReference type="RefSeq" id="WP_014141355.1">
    <property type="nucleotide sequence ID" value="NC_016111.1"/>
</dbReference>
<dbReference type="AlphaFoldDB" id="F8JT21"/>
<accession>G8WRD9</accession>
<dbReference type="PATRIC" id="fig|1003195.11.peg.2197"/>
<dbReference type="HOGENOM" id="CLU_2234985_0_0_11"/>
<sequence>MSLHPPPTFPRVHPVADGIEIDGQVLRPDNWTLEYTSPRGGHTDGSLGPVTVRMEFTAVLAHPAPDQERASRGSVVIQVVNASSDDFPETLTQALRAARAQKDTA</sequence>